<organism evidence="2 3">
    <name type="scientific">Nonomuraea ferruginea</name>
    <dbReference type="NCBI Taxonomy" id="46174"/>
    <lineage>
        <taxon>Bacteria</taxon>
        <taxon>Bacillati</taxon>
        <taxon>Actinomycetota</taxon>
        <taxon>Actinomycetes</taxon>
        <taxon>Streptosporangiales</taxon>
        <taxon>Streptosporangiaceae</taxon>
        <taxon>Nonomuraea</taxon>
    </lineage>
</organism>
<keyword evidence="1" id="KW-0472">Membrane</keyword>
<dbReference type="RefSeq" id="WP_271277640.1">
    <property type="nucleotide sequence ID" value="NZ_BAABFD010000011.1"/>
</dbReference>
<accession>A0ABT4T2A4</accession>
<gene>
    <name evidence="2" type="ORF">OUY24_22140</name>
</gene>
<proteinExistence type="predicted"/>
<protein>
    <submittedName>
        <fullName evidence="2">Uncharacterized protein</fullName>
    </submittedName>
</protein>
<keyword evidence="1" id="KW-0812">Transmembrane</keyword>
<feature type="transmembrane region" description="Helical" evidence="1">
    <location>
        <begin position="139"/>
        <end position="156"/>
    </location>
</feature>
<keyword evidence="3" id="KW-1185">Reference proteome</keyword>
<reference evidence="2 3" key="1">
    <citation type="submission" date="2022-11" db="EMBL/GenBank/DDBJ databases">
        <title>Nonomuraea corallina sp. nov., a new species of the genus Nonomuraea isolated from sea side sediment in Thai sea.</title>
        <authorList>
            <person name="Ngamcharungchit C."/>
            <person name="Matsumoto A."/>
            <person name="Suriyachadkun C."/>
            <person name="Panbangred W."/>
            <person name="Inahashi Y."/>
            <person name="Intra B."/>
        </authorList>
    </citation>
    <scope>NUCLEOTIDE SEQUENCE [LARGE SCALE GENOMIC DNA]</scope>
    <source>
        <strain evidence="2 3">DSM 43553</strain>
    </source>
</reference>
<dbReference type="Proteomes" id="UP001212498">
    <property type="component" value="Unassembled WGS sequence"/>
</dbReference>
<sequence length="157" mass="16982">MGTAFAFVVVGSLLRVPFPPAVARVVVVVAAIVLLLQEIGVLRFPILQNARLVPQFVTRIPFWGSVQFGMEMGTGMRTYSPTALPHIMAISIVFLASWQQALLAGAGFALGRAVMLLTFVAARSKNSADKAFSFELPRLRPLFVVLVIPMLALMVIA</sequence>
<dbReference type="EMBL" id="JAPNUD010000064">
    <property type="protein sequence ID" value="MDA0643338.1"/>
    <property type="molecule type" value="Genomic_DNA"/>
</dbReference>
<comment type="caution">
    <text evidence="2">The sequence shown here is derived from an EMBL/GenBank/DDBJ whole genome shotgun (WGS) entry which is preliminary data.</text>
</comment>
<keyword evidence="1" id="KW-1133">Transmembrane helix</keyword>
<feature type="transmembrane region" description="Helical" evidence="1">
    <location>
        <begin position="25"/>
        <end position="46"/>
    </location>
</feature>
<evidence type="ECO:0000313" key="3">
    <source>
        <dbReference type="Proteomes" id="UP001212498"/>
    </source>
</evidence>
<name>A0ABT4T2A4_9ACTN</name>
<feature type="transmembrane region" description="Helical" evidence="1">
    <location>
        <begin position="102"/>
        <end position="119"/>
    </location>
</feature>
<evidence type="ECO:0000313" key="2">
    <source>
        <dbReference type="EMBL" id="MDA0643338.1"/>
    </source>
</evidence>
<evidence type="ECO:0000256" key="1">
    <source>
        <dbReference type="SAM" id="Phobius"/>
    </source>
</evidence>